<dbReference type="Pfam" id="PF02464">
    <property type="entry name" value="CinA"/>
    <property type="match status" value="1"/>
</dbReference>
<dbReference type="Gene3D" id="3.90.950.20">
    <property type="entry name" value="CinA-like"/>
    <property type="match status" value="1"/>
</dbReference>
<dbReference type="AlphaFoldDB" id="A0A1W6LHJ7"/>
<dbReference type="EMBL" id="CP015118">
    <property type="protein sequence ID" value="ARN23667.1"/>
    <property type="molecule type" value="Genomic_DNA"/>
</dbReference>
<proteinExistence type="predicted"/>
<keyword evidence="3" id="KW-1185">Reference proteome</keyword>
<feature type="domain" description="CinA C-terminal" evidence="1">
    <location>
        <begin position="2"/>
        <end position="139"/>
    </location>
</feature>
<dbReference type="InterPro" id="IPR008136">
    <property type="entry name" value="CinA_C"/>
</dbReference>
<organism evidence="2 3">
    <name type="scientific">Piscinibacter gummiphilus</name>
    <dbReference type="NCBI Taxonomy" id="946333"/>
    <lineage>
        <taxon>Bacteria</taxon>
        <taxon>Pseudomonadati</taxon>
        <taxon>Pseudomonadota</taxon>
        <taxon>Betaproteobacteria</taxon>
        <taxon>Burkholderiales</taxon>
        <taxon>Sphaerotilaceae</taxon>
        <taxon>Piscinibacter</taxon>
    </lineage>
</organism>
<evidence type="ECO:0000259" key="1">
    <source>
        <dbReference type="Pfam" id="PF02464"/>
    </source>
</evidence>
<name>A0A1W6LHJ7_9BURK</name>
<reference evidence="2 3" key="1">
    <citation type="submission" date="2016-04" db="EMBL/GenBank/DDBJ databases">
        <title>Complete genome sequence of natural rubber-degrading, novel Gram-negative bacterium, Rhizobacter gummiphilus strain NS21.</title>
        <authorList>
            <person name="Tabata M."/>
            <person name="Kasai D."/>
            <person name="Fukuda M."/>
        </authorList>
    </citation>
    <scope>NUCLEOTIDE SEQUENCE [LARGE SCALE GENOMIC DNA]</scope>
    <source>
        <strain evidence="2 3">NS21</strain>
    </source>
</reference>
<dbReference type="InterPro" id="IPR036653">
    <property type="entry name" value="CinA-like_C"/>
</dbReference>
<accession>A0A1W6LHJ7</accession>
<dbReference type="KEGG" id="rgu:A4W93_00945"/>
<gene>
    <name evidence="2" type="ORF">A4W93_00945</name>
</gene>
<dbReference type="SUPFAM" id="SSF142433">
    <property type="entry name" value="CinA-like"/>
    <property type="match status" value="1"/>
</dbReference>
<sequence length="160" mass="16959">MVTAESCTAGLIASTVADVPGAGGLLDCAFVTYSPEAKQRCLGVQASTLEKFNLTSETVAREMAIGALNNSRANLAVSNTGVTDPVDDEVAPGTQCYAWIFVGKGGRRTVYSETRVFEGDRSEIRLASARYALSRIRELFNQTCKDVISTRGSGPNDPSA</sequence>
<dbReference type="NCBIfam" id="TIGR00199">
    <property type="entry name" value="PncC_domain"/>
    <property type="match status" value="1"/>
</dbReference>
<evidence type="ECO:0000313" key="3">
    <source>
        <dbReference type="Proteomes" id="UP000193427"/>
    </source>
</evidence>
<dbReference type="Proteomes" id="UP000193427">
    <property type="component" value="Chromosome"/>
</dbReference>
<dbReference type="STRING" id="946333.A4W93_00945"/>
<protein>
    <submittedName>
        <fullName evidence="2">Ompetence-damaged protein</fullName>
    </submittedName>
</protein>
<evidence type="ECO:0000313" key="2">
    <source>
        <dbReference type="EMBL" id="ARN23667.1"/>
    </source>
</evidence>